<dbReference type="Pfam" id="PF06439">
    <property type="entry name" value="3keto-disac_hyd"/>
    <property type="match status" value="1"/>
</dbReference>
<accession>A0A8J6R274</accession>
<reference evidence="2" key="1">
    <citation type="submission" date="2020-09" db="EMBL/GenBank/DDBJ databases">
        <title>A novel bacterium of genus Neiella, isolated from South China Sea.</title>
        <authorList>
            <person name="Huang H."/>
            <person name="Mo K."/>
            <person name="Hu Y."/>
        </authorList>
    </citation>
    <scope>NUCLEOTIDE SEQUENCE</scope>
    <source>
        <strain evidence="2">HB171785</strain>
    </source>
</reference>
<name>A0A8J6R274_9GAMM</name>
<dbReference type="RefSeq" id="WP_191143782.1">
    <property type="nucleotide sequence ID" value="NZ_JACXAF010000004.1"/>
</dbReference>
<proteinExistence type="predicted"/>
<dbReference type="EMBL" id="JACXAF010000004">
    <property type="protein sequence ID" value="MBD1388675.1"/>
    <property type="molecule type" value="Genomic_DNA"/>
</dbReference>
<keyword evidence="3" id="KW-1185">Reference proteome</keyword>
<feature type="domain" description="3-keto-alpha-glucoside-1,2-lyase/3-keto-2-hydroxy-glucal hydratase" evidence="1">
    <location>
        <begin position="29"/>
        <end position="204"/>
    </location>
</feature>
<comment type="caution">
    <text evidence="2">The sequence shown here is derived from an EMBL/GenBank/DDBJ whole genome shotgun (WGS) entry which is preliminary data.</text>
</comment>
<dbReference type="InterPro" id="IPR010496">
    <property type="entry name" value="AL/BT2_dom"/>
</dbReference>
<gene>
    <name evidence="2" type="ORF">IC617_04465</name>
</gene>
<evidence type="ECO:0000259" key="1">
    <source>
        <dbReference type="Pfam" id="PF06439"/>
    </source>
</evidence>
<evidence type="ECO:0000313" key="2">
    <source>
        <dbReference type="EMBL" id="MBD1388675.1"/>
    </source>
</evidence>
<protein>
    <submittedName>
        <fullName evidence="2">DUF1080 domain-containing protein</fullName>
    </submittedName>
</protein>
<dbReference type="PROSITE" id="PS51257">
    <property type="entry name" value="PROKAR_LIPOPROTEIN"/>
    <property type="match status" value="1"/>
</dbReference>
<dbReference type="AlphaFoldDB" id="A0A8J6R274"/>
<sequence length="207" mass="23113">MKLLSTLALAATIALTGCQSTSSTTDNQPIELFNGSDLSNWTIESNGQFSVSNGVIKLNRGTGWLRSNEKFSDYVLTIEFRFMEDRANSGIFVRTQETMHQDEKGYPNNGYQVQAMDTMEGNALGKLLPYGAPEFQHTFDLEALKRAYKPYGQWHTYEITAKGETLEVKLNGEVISTATSIKNLDGHIGIQGEFGLLEFRKIEVLEL</sequence>
<dbReference type="GO" id="GO:0016787">
    <property type="term" value="F:hydrolase activity"/>
    <property type="evidence" value="ECO:0007669"/>
    <property type="project" value="InterPro"/>
</dbReference>
<dbReference type="Gene3D" id="2.60.120.560">
    <property type="entry name" value="Exo-inulinase, domain 1"/>
    <property type="match status" value="1"/>
</dbReference>
<dbReference type="Proteomes" id="UP000638014">
    <property type="component" value="Unassembled WGS sequence"/>
</dbReference>
<organism evidence="2 3">
    <name type="scientific">Neiella litorisoli</name>
    <dbReference type="NCBI Taxonomy" id="2771431"/>
    <lineage>
        <taxon>Bacteria</taxon>
        <taxon>Pseudomonadati</taxon>
        <taxon>Pseudomonadota</taxon>
        <taxon>Gammaproteobacteria</taxon>
        <taxon>Alteromonadales</taxon>
        <taxon>Echinimonadaceae</taxon>
        <taxon>Neiella</taxon>
    </lineage>
</organism>
<evidence type="ECO:0000313" key="3">
    <source>
        <dbReference type="Proteomes" id="UP000638014"/>
    </source>
</evidence>